<sequence>MTSALTSRASIREKNFRACATGGYYFDGVAIETESVPSSLVCASRCLARNGCVSFTLITSQGGFGHEHQCQLNSNLHRCSELTSDPDHIYFYEAGSGKPPEESTVEHPENTEKPPEESTVEHPENTEKPPEESTVEHPENTEKPPEESTEEHPENTEKPPEESTVEHPENTEKPPEESTVKSPEITGKPPEENTEEPPGEITQQPPEDTEVEPDPWSQVLMTDDYGSVAIGSVAKLHEDVLQGYRVRVYLQEDAQAEHGRLIELDAVSASVDGTEVTGSAYIFHSSVLGHSTWVKIVVTTASDVTEASVTPDFVIQQTTKMVIVWYVQIQNAVCNPVNPLPMNGIFHVVSHEHGHLTAYDVSTVRSNSLGIYGHGLYVSDGKPSVDIRFSLRKLDFYDGTERVAWVDPISKEGDSLMESSSWKESITFGHNCYKLVLDTSDSTKKNSTLALRRSLQSGKRIVVSAECYDKEDFTHYVTMAERVVVTGSTAEPQLVTAHVRGGVTYISSTLAWTDMSVNSEGIVWVDGKNASCSNVMFYAEMINKSRVLTIKGHEDVAAEHEEEIRRNVFNGLLPRLLLQPWSGNLEYFNIESAEIKPDLSVWLRSYRYVTKVTPDYGFHVFTFDVLRCEYSHEVHSLTATLHRPPPEGTAAYLITLFFDKTIDPL</sequence>
<evidence type="ECO:0000259" key="2">
    <source>
        <dbReference type="Pfam" id="PF00024"/>
    </source>
</evidence>
<accession>A0AAE1DAE1</accession>
<evidence type="ECO:0000313" key="4">
    <source>
        <dbReference type="Proteomes" id="UP001283361"/>
    </source>
</evidence>
<protein>
    <recommendedName>
        <fullName evidence="2">Apple domain-containing protein</fullName>
    </recommendedName>
</protein>
<feature type="region of interest" description="Disordered" evidence="1">
    <location>
        <begin position="90"/>
        <end position="214"/>
    </location>
</feature>
<reference evidence="3" key="1">
    <citation type="journal article" date="2023" name="G3 (Bethesda)">
        <title>A reference genome for the long-term kleptoplast-retaining sea slug Elysia crispata morphotype clarki.</title>
        <authorList>
            <person name="Eastman K.E."/>
            <person name="Pendleton A.L."/>
            <person name="Shaikh M.A."/>
            <person name="Suttiyut T."/>
            <person name="Ogas R."/>
            <person name="Tomko P."/>
            <person name="Gavelis G."/>
            <person name="Widhalm J.R."/>
            <person name="Wisecaver J.H."/>
        </authorList>
    </citation>
    <scope>NUCLEOTIDE SEQUENCE</scope>
    <source>
        <strain evidence="3">ECLA1</strain>
    </source>
</reference>
<gene>
    <name evidence="3" type="ORF">RRG08_018756</name>
</gene>
<dbReference type="Pfam" id="PF00024">
    <property type="entry name" value="PAN_1"/>
    <property type="match status" value="1"/>
</dbReference>
<keyword evidence="4" id="KW-1185">Reference proteome</keyword>
<organism evidence="3 4">
    <name type="scientific">Elysia crispata</name>
    <name type="common">lettuce slug</name>
    <dbReference type="NCBI Taxonomy" id="231223"/>
    <lineage>
        <taxon>Eukaryota</taxon>
        <taxon>Metazoa</taxon>
        <taxon>Spiralia</taxon>
        <taxon>Lophotrochozoa</taxon>
        <taxon>Mollusca</taxon>
        <taxon>Gastropoda</taxon>
        <taxon>Heterobranchia</taxon>
        <taxon>Euthyneura</taxon>
        <taxon>Panpulmonata</taxon>
        <taxon>Sacoglossa</taxon>
        <taxon>Placobranchoidea</taxon>
        <taxon>Plakobranchidae</taxon>
        <taxon>Elysia</taxon>
    </lineage>
</organism>
<feature type="domain" description="Apple" evidence="2">
    <location>
        <begin position="21"/>
        <end position="78"/>
    </location>
</feature>
<name>A0AAE1DAE1_9GAST</name>
<evidence type="ECO:0000313" key="3">
    <source>
        <dbReference type="EMBL" id="KAK3763187.1"/>
    </source>
</evidence>
<dbReference type="Proteomes" id="UP001283361">
    <property type="component" value="Unassembled WGS sequence"/>
</dbReference>
<dbReference type="AlphaFoldDB" id="A0AAE1DAE1"/>
<comment type="caution">
    <text evidence="3">The sequence shown here is derived from an EMBL/GenBank/DDBJ whole genome shotgun (WGS) entry which is preliminary data.</text>
</comment>
<dbReference type="EMBL" id="JAWDGP010004591">
    <property type="protein sequence ID" value="KAK3763187.1"/>
    <property type="molecule type" value="Genomic_DNA"/>
</dbReference>
<dbReference type="InterPro" id="IPR003609">
    <property type="entry name" value="Pan_app"/>
</dbReference>
<proteinExistence type="predicted"/>
<feature type="compositionally biased region" description="Basic and acidic residues" evidence="1">
    <location>
        <begin position="99"/>
        <end position="179"/>
    </location>
</feature>
<evidence type="ECO:0000256" key="1">
    <source>
        <dbReference type="SAM" id="MobiDB-lite"/>
    </source>
</evidence>